<feature type="region of interest" description="Disordered" evidence="1">
    <location>
        <begin position="1"/>
        <end position="24"/>
    </location>
</feature>
<evidence type="ECO:0000256" key="1">
    <source>
        <dbReference type="SAM" id="MobiDB-lite"/>
    </source>
</evidence>
<dbReference type="Proteomes" id="UP000499080">
    <property type="component" value="Unassembled WGS sequence"/>
</dbReference>
<accession>A0A4Y2UZ45</accession>
<comment type="caution">
    <text evidence="2">The sequence shown here is derived from an EMBL/GenBank/DDBJ whole genome shotgun (WGS) entry which is preliminary data.</text>
</comment>
<organism evidence="2 3">
    <name type="scientific">Araneus ventricosus</name>
    <name type="common">Orbweaver spider</name>
    <name type="synonym">Epeira ventricosa</name>
    <dbReference type="NCBI Taxonomy" id="182803"/>
    <lineage>
        <taxon>Eukaryota</taxon>
        <taxon>Metazoa</taxon>
        <taxon>Ecdysozoa</taxon>
        <taxon>Arthropoda</taxon>
        <taxon>Chelicerata</taxon>
        <taxon>Arachnida</taxon>
        <taxon>Araneae</taxon>
        <taxon>Araneomorphae</taxon>
        <taxon>Entelegynae</taxon>
        <taxon>Araneoidea</taxon>
        <taxon>Araneidae</taxon>
        <taxon>Araneus</taxon>
    </lineage>
</organism>
<reference evidence="2 3" key="1">
    <citation type="journal article" date="2019" name="Sci. Rep.">
        <title>Orb-weaving spider Araneus ventricosus genome elucidates the spidroin gene catalogue.</title>
        <authorList>
            <person name="Kono N."/>
            <person name="Nakamura H."/>
            <person name="Ohtoshi R."/>
            <person name="Moran D.A.P."/>
            <person name="Shinohara A."/>
            <person name="Yoshida Y."/>
            <person name="Fujiwara M."/>
            <person name="Mori M."/>
            <person name="Tomita M."/>
            <person name="Arakawa K."/>
        </authorList>
    </citation>
    <scope>NUCLEOTIDE SEQUENCE [LARGE SCALE GENOMIC DNA]</scope>
</reference>
<keyword evidence="3" id="KW-1185">Reference proteome</keyword>
<feature type="non-terminal residue" evidence="2">
    <location>
        <position position="1"/>
    </location>
</feature>
<name>A0A4Y2UZ45_ARAVE</name>
<dbReference type="AlphaFoldDB" id="A0A4Y2UZ45"/>
<dbReference type="EMBL" id="BGPR01041417">
    <property type="protein sequence ID" value="GBO17688.1"/>
    <property type="molecule type" value="Genomic_DNA"/>
</dbReference>
<evidence type="ECO:0000313" key="3">
    <source>
        <dbReference type="Proteomes" id="UP000499080"/>
    </source>
</evidence>
<proteinExistence type="predicted"/>
<evidence type="ECO:0000313" key="2">
    <source>
        <dbReference type="EMBL" id="GBO17688.1"/>
    </source>
</evidence>
<protein>
    <submittedName>
        <fullName evidence="2">Uncharacterized protein</fullName>
    </submittedName>
</protein>
<gene>
    <name evidence="2" type="ORF">AVEN_89445_1</name>
</gene>
<sequence length="54" mass="5793">GRGGLAVDSQPRNRRIGGSKPDSIKESRVCGAFHATSDVEGQIFSLWCMTTAQN</sequence>